<feature type="transmembrane region" description="Helical" evidence="1">
    <location>
        <begin position="47"/>
        <end position="69"/>
    </location>
</feature>
<dbReference type="Pfam" id="PF11742">
    <property type="entry name" value="DUF3302"/>
    <property type="match status" value="1"/>
</dbReference>
<keyword evidence="1" id="KW-1133">Transmembrane helix</keyword>
<dbReference type="STRING" id="81569.RUM4293_00929"/>
<keyword evidence="1" id="KW-0812">Transmembrane</keyword>
<keyword evidence="1" id="KW-0472">Membrane</keyword>
<evidence type="ECO:0000256" key="1">
    <source>
        <dbReference type="SAM" id="Phobius"/>
    </source>
</evidence>
<dbReference type="InterPro" id="IPR011223">
    <property type="entry name" value="UCP028770"/>
</dbReference>
<feature type="transmembrane region" description="Helical" evidence="1">
    <location>
        <begin position="6"/>
        <end position="26"/>
    </location>
</feature>
<evidence type="ECO:0000313" key="2">
    <source>
        <dbReference type="EMBL" id="CUH42044.1"/>
    </source>
</evidence>
<dbReference type="GeneID" id="55494342"/>
<evidence type="ECO:0000313" key="4">
    <source>
        <dbReference type="Proteomes" id="UP000050783"/>
    </source>
</evidence>
<reference evidence="3 4" key="1">
    <citation type="submission" date="2015-09" db="EMBL/GenBank/DDBJ databases">
        <authorList>
            <consortium name="Swine Surveillance"/>
        </authorList>
    </citation>
    <scope>NUCLEOTIDE SEQUENCE [LARGE SCALE GENOMIC DNA]</scope>
    <source>
        <strain evidence="3 4">CECT 4292</strain>
        <strain evidence="2">CECT 4293</strain>
    </source>
</reference>
<dbReference type="RefSeq" id="WP_058272161.1">
    <property type="nucleotide sequence ID" value="NZ_CYPS01000011.1"/>
</dbReference>
<gene>
    <name evidence="3" type="primary">yiaW_2</name>
    <name evidence="2" type="synonym">yiaW_1</name>
    <name evidence="3" type="ORF">RUA4292_03179</name>
    <name evidence="2" type="ORF">RUM4293_00929</name>
</gene>
<dbReference type="EMBL" id="CYPU01000049">
    <property type="protein sequence ID" value="CUH48987.1"/>
    <property type="molecule type" value="Genomic_DNA"/>
</dbReference>
<keyword evidence="5" id="KW-1185">Reference proteome</keyword>
<name>A0A0P1EFR9_9RHOB</name>
<dbReference type="OrthoDB" id="5737744at2"/>
<accession>A0A0P1EFR9</accession>
<dbReference type="EMBL" id="CYPS01000011">
    <property type="protein sequence ID" value="CUH42044.1"/>
    <property type="molecule type" value="Genomic_DNA"/>
</dbReference>
<proteinExistence type="predicted"/>
<protein>
    <submittedName>
        <fullName evidence="3">Inner membrane protein YiaW</fullName>
    </submittedName>
</protein>
<reference evidence="5" key="2">
    <citation type="submission" date="2015-09" db="EMBL/GenBank/DDBJ databases">
        <authorList>
            <person name="Rodrigo-Torres L."/>
            <person name="Arahal D.R."/>
        </authorList>
    </citation>
    <scope>NUCLEOTIDE SEQUENCE [LARGE SCALE GENOMIC DNA]</scope>
    <source>
        <strain evidence="5">CECT 4293</strain>
    </source>
</reference>
<dbReference type="Proteomes" id="UP000050783">
    <property type="component" value="Unassembled WGS sequence"/>
</dbReference>
<evidence type="ECO:0000313" key="3">
    <source>
        <dbReference type="EMBL" id="CUH48987.1"/>
    </source>
</evidence>
<sequence>MTALDYIAIGMILFMAGLGIGVLVFLGGWPGRVAAKRRHPYRSAVSIGGWVTLIAGGVLFPLVLIWAYAGSTDAEVAAADVAKGGAA</sequence>
<evidence type="ECO:0000313" key="5">
    <source>
        <dbReference type="Proteomes" id="UP000050786"/>
    </source>
</evidence>
<dbReference type="Proteomes" id="UP000050786">
    <property type="component" value="Unassembled WGS sequence"/>
</dbReference>
<organism evidence="3 4">
    <name type="scientific">Ruegeria atlantica</name>
    <dbReference type="NCBI Taxonomy" id="81569"/>
    <lineage>
        <taxon>Bacteria</taxon>
        <taxon>Pseudomonadati</taxon>
        <taxon>Pseudomonadota</taxon>
        <taxon>Alphaproteobacteria</taxon>
        <taxon>Rhodobacterales</taxon>
        <taxon>Roseobacteraceae</taxon>
        <taxon>Ruegeria</taxon>
    </lineage>
</organism>
<dbReference type="AlphaFoldDB" id="A0A0P1EFR9"/>